<keyword evidence="1" id="KW-0812">Transmembrane</keyword>
<organism evidence="2 3">
    <name type="scientific">Glycomyces harbinensis</name>
    <dbReference type="NCBI Taxonomy" id="58114"/>
    <lineage>
        <taxon>Bacteria</taxon>
        <taxon>Bacillati</taxon>
        <taxon>Actinomycetota</taxon>
        <taxon>Actinomycetes</taxon>
        <taxon>Glycomycetales</taxon>
        <taxon>Glycomycetaceae</taxon>
        <taxon>Glycomyces</taxon>
    </lineage>
</organism>
<dbReference type="RefSeq" id="WP_091029958.1">
    <property type="nucleotide sequence ID" value="NZ_FNAD01000002.1"/>
</dbReference>
<evidence type="ECO:0000256" key="1">
    <source>
        <dbReference type="SAM" id="Phobius"/>
    </source>
</evidence>
<keyword evidence="1" id="KW-1133">Transmembrane helix</keyword>
<reference evidence="3" key="1">
    <citation type="submission" date="2016-10" db="EMBL/GenBank/DDBJ databases">
        <authorList>
            <person name="Varghese N."/>
            <person name="Submissions S."/>
        </authorList>
    </citation>
    <scope>NUCLEOTIDE SEQUENCE [LARGE SCALE GENOMIC DNA]</scope>
    <source>
        <strain evidence="3">CGMCC 4.3516</strain>
    </source>
</reference>
<dbReference type="AlphaFoldDB" id="A0A1G6T215"/>
<dbReference type="EMBL" id="FNAD01000002">
    <property type="protein sequence ID" value="SDD23003.1"/>
    <property type="molecule type" value="Genomic_DNA"/>
</dbReference>
<evidence type="ECO:0000313" key="2">
    <source>
        <dbReference type="EMBL" id="SDD23003.1"/>
    </source>
</evidence>
<feature type="transmembrane region" description="Helical" evidence="1">
    <location>
        <begin position="49"/>
        <end position="69"/>
    </location>
</feature>
<protein>
    <submittedName>
        <fullName evidence="2">Uncharacterized protein</fullName>
    </submittedName>
</protein>
<keyword evidence="1" id="KW-0472">Membrane</keyword>
<evidence type="ECO:0000313" key="3">
    <source>
        <dbReference type="Proteomes" id="UP000198949"/>
    </source>
</evidence>
<dbReference type="Proteomes" id="UP000198949">
    <property type="component" value="Unassembled WGS sequence"/>
</dbReference>
<dbReference type="STRING" id="58114.SAMN05216270_102435"/>
<sequence>MSTSAAEDLPEELRLSLAEQIAQRPERAQPQSLPEDQARTAEPVGTGGWLLVGMLIVVAVGVLMLLIFASGGNAEQSLML</sequence>
<accession>A0A1G6T215</accession>
<dbReference type="OrthoDB" id="5195503at2"/>
<name>A0A1G6T215_9ACTN</name>
<proteinExistence type="predicted"/>
<keyword evidence="3" id="KW-1185">Reference proteome</keyword>
<gene>
    <name evidence="2" type="ORF">SAMN05216270_102435</name>
</gene>